<accession>A0A6J6LL21</accession>
<feature type="region of interest" description="Disordered" evidence="1">
    <location>
        <begin position="1"/>
        <end position="27"/>
    </location>
</feature>
<evidence type="ECO:0000313" key="2">
    <source>
        <dbReference type="EMBL" id="CAB4621684.1"/>
    </source>
</evidence>
<organism evidence="3">
    <name type="scientific">freshwater metagenome</name>
    <dbReference type="NCBI Taxonomy" id="449393"/>
    <lineage>
        <taxon>unclassified sequences</taxon>
        <taxon>metagenomes</taxon>
        <taxon>ecological metagenomes</taxon>
    </lineage>
</organism>
<evidence type="ECO:0000313" key="3">
    <source>
        <dbReference type="EMBL" id="CAB4662392.1"/>
    </source>
</evidence>
<gene>
    <name evidence="2" type="ORF">UFOPK1908_00838</name>
    <name evidence="3" type="ORF">UFOPK2282_00629</name>
    <name evidence="4" type="ORF">UFOPK3576_00808</name>
</gene>
<dbReference type="PANTHER" id="PTHR30283">
    <property type="entry name" value="PEROXIDE STRESS RESPONSE PROTEIN YAAA"/>
    <property type="match status" value="1"/>
</dbReference>
<dbReference type="EMBL" id="CAFBMO010000027">
    <property type="protein sequence ID" value="CAB4906663.1"/>
    <property type="molecule type" value="Genomic_DNA"/>
</dbReference>
<dbReference type="PANTHER" id="PTHR30283:SF4">
    <property type="entry name" value="PEROXIDE STRESS RESISTANCE PROTEIN YAAA"/>
    <property type="match status" value="1"/>
</dbReference>
<dbReference type="InterPro" id="IPR005583">
    <property type="entry name" value="YaaA"/>
</dbReference>
<dbReference type="AlphaFoldDB" id="A0A6J6LL21"/>
<evidence type="ECO:0000313" key="4">
    <source>
        <dbReference type="EMBL" id="CAB4906663.1"/>
    </source>
</evidence>
<dbReference type="EMBL" id="CAEZVB010000034">
    <property type="protein sequence ID" value="CAB4621684.1"/>
    <property type="molecule type" value="Genomic_DNA"/>
</dbReference>
<dbReference type="EMBL" id="CAEZWR010000057">
    <property type="protein sequence ID" value="CAB4662392.1"/>
    <property type="molecule type" value="Genomic_DNA"/>
</dbReference>
<dbReference type="GO" id="GO:0005829">
    <property type="term" value="C:cytosol"/>
    <property type="evidence" value="ECO:0007669"/>
    <property type="project" value="TreeGrafter"/>
</dbReference>
<reference evidence="3" key="1">
    <citation type="submission" date="2020-05" db="EMBL/GenBank/DDBJ databases">
        <authorList>
            <person name="Chiriac C."/>
            <person name="Salcher M."/>
            <person name="Ghai R."/>
            <person name="Kavagutti S V."/>
        </authorList>
    </citation>
    <scope>NUCLEOTIDE SEQUENCE</scope>
</reference>
<name>A0A6J6LL21_9ZZZZ</name>
<dbReference type="Pfam" id="PF03883">
    <property type="entry name" value="H2O2_YaaD"/>
    <property type="match status" value="1"/>
</dbReference>
<evidence type="ECO:0000256" key="1">
    <source>
        <dbReference type="SAM" id="MobiDB-lite"/>
    </source>
</evidence>
<dbReference type="GO" id="GO:0033194">
    <property type="term" value="P:response to hydroperoxide"/>
    <property type="evidence" value="ECO:0007669"/>
    <property type="project" value="TreeGrafter"/>
</dbReference>
<sequence length="253" mass="27301">MLILLPPSEGKSAPEGGNPTRKLSFPELGKPRTQVWNALIAMCKHEPQTAAKNLGLGVTQLDEVATNIHLAKSKCGPAIDVYTGVLYEALDAYSLNARTRTKLNKTAAISSALFGLVRPLDLIPPYRLSGNSTVTSLTSLPVVWREASSAVIAASAGPIIDMRSQTYVALGPIPETCYERAITLRVSHEKNGKRSVVSHFNKATKGALVRSLMLNSKTPKNTNEFLAALTTLGYEWEISEPKKGPALLDLITH</sequence>
<proteinExistence type="predicted"/>
<protein>
    <submittedName>
        <fullName evidence="3">Unannotated protein</fullName>
    </submittedName>
</protein>